<dbReference type="GO" id="GO:0016818">
    <property type="term" value="F:hydrolase activity, acting on acid anhydrides, in phosphorus-containing anhydrides"/>
    <property type="evidence" value="ECO:0007669"/>
    <property type="project" value="InterPro"/>
</dbReference>
<proteinExistence type="predicted"/>
<keyword evidence="5" id="KW-1185">Reference proteome</keyword>
<dbReference type="AlphaFoldDB" id="A0A1I1MP85"/>
<protein>
    <submittedName>
        <fullName evidence="4">HIRAN domain-containing protein</fullName>
    </submittedName>
</protein>
<dbReference type="OrthoDB" id="8446608at2"/>
<dbReference type="Proteomes" id="UP000199046">
    <property type="component" value="Unassembled WGS sequence"/>
</dbReference>
<evidence type="ECO:0000259" key="3">
    <source>
        <dbReference type="SMART" id="SM00910"/>
    </source>
</evidence>
<accession>A0A1I1MP85</accession>
<feature type="domain" description="HIRAN" evidence="3">
    <location>
        <begin position="138"/>
        <end position="236"/>
    </location>
</feature>
<dbReference type="InterPro" id="IPR014905">
    <property type="entry name" value="HIRAN"/>
</dbReference>
<organism evidence="4 5">
    <name type="scientific">Kushneria avicenniae</name>
    <dbReference type="NCBI Taxonomy" id="402385"/>
    <lineage>
        <taxon>Bacteria</taxon>
        <taxon>Pseudomonadati</taxon>
        <taxon>Pseudomonadota</taxon>
        <taxon>Gammaproteobacteria</taxon>
        <taxon>Oceanospirillales</taxon>
        <taxon>Halomonadaceae</taxon>
        <taxon>Kushneria</taxon>
    </lineage>
</organism>
<sequence>MNRFIEHLVEPQRLLLCWQARESRNRSRYCVGQLLKSGTETLLKYNLESEEISKAKADGFQGYPAFPLSNAEHHHQVLEAFMRRLPPRNRKDFSRYLELRAIPANAEISNFALLGYSGAKLPNDGFELVHPFDNPPDIFELLLEVAGFRHESEIEAEELQPGDPVVFSPEPENIHDQKAIRLACRTKKIGYVPRGQLENLHRMIVKGASIDGTIFRINGTSDRPLVYVLTRITQSQPFTKGFEHLAEA</sequence>
<dbReference type="SMART" id="SM00910">
    <property type="entry name" value="HIRAN"/>
    <property type="match status" value="1"/>
</dbReference>
<reference evidence="5" key="1">
    <citation type="submission" date="2016-10" db="EMBL/GenBank/DDBJ databases">
        <authorList>
            <person name="Varghese N."/>
            <person name="Submissions S."/>
        </authorList>
    </citation>
    <scope>NUCLEOTIDE SEQUENCE [LARGE SCALE GENOMIC DNA]</scope>
    <source>
        <strain evidence="5">DSM 23439</strain>
    </source>
</reference>
<dbReference type="Gene3D" id="3.30.70.2330">
    <property type="match status" value="1"/>
</dbReference>
<keyword evidence="1" id="KW-0479">Metal-binding</keyword>
<dbReference type="STRING" id="402385.SAMN05421848_3064"/>
<gene>
    <name evidence="4" type="ORF">SAMN05421848_3064</name>
</gene>
<evidence type="ECO:0000313" key="4">
    <source>
        <dbReference type="EMBL" id="SFC86662.1"/>
    </source>
</evidence>
<evidence type="ECO:0000313" key="5">
    <source>
        <dbReference type="Proteomes" id="UP000199046"/>
    </source>
</evidence>
<dbReference type="RefSeq" id="WP_090135771.1">
    <property type="nucleotide sequence ID" value="NZ_FOLY01000007.1"/>
</dbReference>
<dbReference type="Pfam" id="PF08797">
    <property type="entry name" value="HIRAN"/>
    <property type="match status" value="1"/>
</dbReference>
<dbReference type="EMBL" id="FOLY01000007">
    <property type="protein sequence ID" value="SFC86662.1"/>
    <property type="molecule type" value="Genomic_DNA"/>
</dbReference>
<dbReference type="GO" id="GO:0008270">
    <property type="term" value="F:zinc ion binding"/>
    <property type="evidence" value="ECO:0007669"/>
    <property type="project" value="InterPro"/>
</dbReference>
<evidence type="ECO:0000256" key="1">
    <source>
        <dbReference type="ARBA" id="ARBA00022723"/>
    </source>
</evidence>
<dbReference type="GO" id="GO:0003676">
    <property type="term" value="F:nucleic acid binding"/>
    <property type="evidence" value="ECO:0007669"/>
    <property type="project" value="InterPro"/>
</dbReference>
<name>A0A1I1MP85_9GAMM</name>
<evidence type="ECO:0000256" key="2">
    <source>
        <dbReference type="ARBA" id="ARBA00022801"/>
    </source>
</evidence>
<keyword evidence="2" id="KW-0378">Hydrolase</keyword>